<gene>
    <name evidence="3" type="ORF">EVAR_56472_1</name>
</gene>
<keyword evidence="1" id="KW-1133">Transmembrane helix</keyword>
<proteinExistence type="predicted"/>
<dbReference type="PANTHER" id="PTHR11161">
    <property type="entry name" value="O-ACYLTRANSFERASE"/>
    <property type="match status" value="1"/>
</dbReference>
<feature type="transmembrane region" description="Helical" evidence="1">
    <location>
        <begin position="135"/>
        <end position="155"/>
    </location>
</feature>
<feature type="domain" description="Acyltransferase 3" evidence="2">
    <location>
        <begin position="30"/>
        <end position="223"/>
    </location>
</feature>
<dbReference type="Pfam" id="PF01757">
    <property type="entry name" value="Acyl_transf_3"/>
    <property type="match status" value="1"/>
</dbReference>
<dbReference type="PANTHER" id="PTHR11161:SF0">
    <property type="entry name" value="O-ACYLTRANSFERASE LIKE PROTEIN"/>
    <property type="match status" value="1"/>
</dbReference>
<accession>A0A4C1XHD3</accession>
<dbReference type="OrthoDB" id="10265389at2759"/>
<feature type="transmembrane region" description="Helical" evidence="1">
    <location>
        <begin position="167"/>
        <end position="183"/>
    </location>
</feature>
<dbReference type="AlphaFoldDB" id="A0A4C1XHD3"/>
<keyword evidence="1" id="KW-0812">Transmembrane</keyword>
<keyword evidence="4" id="KW-1185">Reference proteome</keyword>
<dbReference type="EMBL" id="BGZK01000868">
    <property type="protein sequence ID" value="GBP63361.1"/>
    <property type="molecule type" value="Genomic_DNA"/>
</dbReference>
<feature type="transmembrane region" description="Helical" evidence="1">
    <location>
        <begin position="203"/>
        <end position="221"/>
    </location>
</feature>
<feature type="transmembrane region" description="Helical" evidence="1">
    <location>
        <begin position="74"/>
        <end position="94"/>
    </location>
</feature>
<reference evidence="3 4" key="1">
    <citation type="journal article" date="2019" name="Commun. Biol.">
        <title>The bagworm genome reveals a unique fibroin gene that provides high tensile strength.</title>
        <authorList>
            <person name="Kono N."/>
            <person name="Nakamura H."/>
            <person name="Ohtoshi R."/>
            <person name="Tomita M."/>
            <person name="Numata K."/>
            <person name="Arakawa K."/>
        </authorList>
    </citation>
    <scope>NUCLEOTIDE SEQUENCE [LARGE SCALE GENOMIC DNA]</scope>
</reference>
<evidence type="ECO:0000313" key="3">
    <source>
        <dbReference type="EMBL" id="GBP63361.1"/>
    </source>
</evidence>
<keyword evidence="1" id="KW-0472">Membrane</keyword>
<comment type="caution">
    <text evidence="3">The sequence shown here is derived from an EMBL/GenBank/DDBJ whole genome shotgun (WGS) entry which is preliminary data.</text>
</comment>
<dbReference type="InterPro" id="IPR052728">
    <property type="entry name" value="O2_lipid_transport_reg"/>
</dbReference>
<dbReference type="InterPro" id="IPR002656">
    <property type="entry name" value="Acyl_transf_3_dom"/>
</dbReference>
<organism evidence="3 4">
    <name type="scientific">Eumeta variegata</name>
    <name type="common">Bagworm moth</name>
    <name type="synonym">Eumeta japonica</name>
    <dbReference type="NCBI Taxonomy" id="151549"/>
    <lineage>
        <taxon>Eukaryota</taxon>
        <taxon>Metazoa</taxon>
        <taxon>Ecdysozoa</taxon>
        <taxon>Arthropoda</taxon>
        <taxon>Hexapoda</taxon>
        <taxon>Insecta</taxon>
        <taxon>Pterygota</taxon>
        <taxon>Neoptera</taxon>
        <taxon>Endopterygota</taxon>
        <taxon>Lepidoptera</taxon>
        <taxon>Glossata</taxon>
        <taxon>Ditrysia</taxon>
        <taxon>Tineoidea</taxon>
        <taxon>Psychidae</taxon>
        <taxon>Oiketicinae</taxon>
        <taxon>Eumeta</taxon>
    </lineage>
</organism>
<feature type="transmembrane region" description="Helical" evidence="1">
    <location>
        <begin position="34"/>
        <end position="53"/>
    </location>
</feature>
<evidence type="ECO:0000259" key="2">
    <source>
        <dbReference type="Pfam" id="PF01757"/>
    </source>
</evidence>
<evidence type="ECO:0000256" key="1">
    <source>
        <dbReference type="SAM" id="Phobius"/>
    </source>
</evidence>
<sequence>MNKKSLACRGISTTYRKFKLRRRPELVFMSNGTVIVQSFIMVTNFLVGYRLLLSSEKYKMSFSRLPKIILDRVLRIYPMQLTAIGIAATVAVHLSDGPLWYKYATMEAEYCRDTWWQHVLFIHNFYAPKCMPQSWYMATDVQLYIISSTIMLWILSRGLDPEYVLKRLLGVSLFGVFVVAYAFELDPALKINRPEFLYQSFWGNLPSAIIGLLFASIYYRLENEKVDLSKNKGKRSDGRRRAFRGLRCDPLNKKLKPERRAAAPARPTSFLRRRNLIIYKK</sequence>
<evidence type="ECO:0000313" key="4">
    <source>
        <dbReference type="Proteomes" id="UP000299102"/>
    </source>
</evidence>
<dbReference type="Proteomes" id="UP000299102">
    <property type="component" value="Unassembled WGS sequence"/>
</dbReference>
<name>A0A4C1XHD3_EUMVA</name>
<protein>
    <recommendedName>
        <fullName evidence="2">Acyltransferase 3 domain-containing protein</fullName>
    </recommendedName>
</protein>
<dbReference type="GO" id="GO:0016747">
    <property type="term" value="F:acyltransferase activity, transferring groups other than amino-acyl groups"/>
    <property type="evidence" value="ECO:0007669"/>
    <property type="project" value="InterPro"/>
</dbReference>